<evidence type="ECO:0000313" key="1">
    <source>
        <dbReference type="EMBL" id="HJA07413.1"/>
    </source>
</evidence>
<comment type="caution">
    <text evidence="1">The sequence shown here is derived from an EMBL/GenBank/DDBJ whole genome shotgun (WGS) entry which is preliminary data.</text>
</comment>
<gene>
    <name evidence="1" type="ORF">H9798_09785</name>
</gene>
<dbReference type="EMBL" id="DXAK01000046">
    <property type="protein sequence ID" value="HJA07413.1"/>
    <property type="molecule type" value="Genomic_DNA"/>
</dbReference>
<dbReference type="InterPro" id="IPR026989">
    <property type="entry name" value="TnpV"/>
</dbReference>
<dbReference type="Proteomes" id="UP000824223">
    <property type="component" value="Unassembled WGS sequence"/>
</dbReference>
<organism evidence="1 2">
    <name type="scientific">Candidatus Mediterraneibacter pullicola</name>
    <dbReference type="NCBI Taxonomy" id="2838682"/>
    <lineage>
        <taxon>Bacteria</taxon>
        <taxon>Bacillati</taxon>
        <taxon>Bacillota</taxon>
        <taxon>Clostridia</taxon>
        <taxon>Lachnospirales</taxon>
        <taxon>Lachnospiraceae</taxon>
        <taxon>Mediterraneibacter</taxon>
    </lineage>
</organism>
<reference evidence="1" key="1">
    <citation type="journal article" date="2021" name="PeerJ">
        <title>Extensive microbial diversity within the chicken gut microbiome revealed by metagenomics and culture.</title>
        <authorList>
            <person name="Gilroy R."/>
            <person name="Ravi A."/>
            <person name="Getino M."/>
            <person name="Pursley I."/>
            <person name="Horton D.L."/>
            <person name="Alikhan N.F."/>
            <person name="Baker D."/>
            <person name="Gharbi K."/>
            <person name="Hall N."/>
            <person name="Watson M."/>
            <person name="Adriaenssens E.M."/>
            <person name="Foster-Nyarko E."/>
            <person name="Jarju S."/>
            <person name="Secka A."/>
            <person name="Antonio M."/>
            <person name="Oren A."/>
            <person name="Chaudhuri R.R."/>
            <person name="La Ragione R."/>
            <person name="Hildebrand F."/>
            <person name="Pallen M.J."/>
        </authorList>
    </citation>
    <scope>NUCLEOTIDE SEQUENCE</scope>
    <source>
        <strain evidence="1">ChiSjej2B20-11307</strain>
    </source>
</reference>
<name>A0A9D2KLF9_9FIRM</name>
<proteinExistence type="predicted"/>
<evidence type="ECO:0000313" key="2">
    <source>
        <dbReference type="Proteomes" id="UP000824223"/>
    </source>
</evidence>
<reference evidence="1" key="2">
    <citation type="submission" date="2021-04" db="EMBL/GenBank/DDBJ databases">
        <authorList>
            <person name="Gilroy R."/>
        </authorList>
    </citation>
    <scope>NUCLEOTIDE SEQUENCE</scope>
    <source>
        <strain evidence="1">ChiSjej2B20-11307</strain>
    </source>
</reference>
<sequence>MKSIYEEAGGTYARQGNYELPNLIIPPEKEIEIGVWGQRYRRHLKQHHRIRYYNLLTAGTLNGHLAEIDQQAERLFQSLVSVLSEQENVTEKLKANRPMEWVQKMNSIRNRATKIVNSELIYI</sequence>
<dbReference type="Pfam" id="PF14198">
    <property type="entry name" value="TnpV"/>
    <property type="match status" value="1"/>
</dbReference>
<protein>
    <submittedName>
        <fullName evidence="1">TnpV protein</fullName>
    </submittedName>
</protein>
<accession>A0A9D2KLF9</accession>
<dbReference type="AlphaFoldDB" id="A0A9D2KLF9"/>